<evidence type="ECO:0000259" key="2">
    <source>
        <dbReference type="Pfam" id="PF24542"/>
    </source>
</evidence>
<dbReference type="Pfam" id="PF24542">
    <property type="entry name" value="Ig_TPPC8_C"/>
    <property type="match status" value="1"/>
</dbReference>
<dbReference type="SUPFAM" id="SSF48452">
    <property type="entry name" value="TPR-like"/>
    <property type="match status" value="1"/>
</dbReference>
<evidence type="ECO:0000259" key="4">
    <source>
        <dbReference type="Pfam" id="PF24545"/>
    </source>
</evidence>
<evidence type="ECO:0000259" key="3">
    <source>
        <dbReference type="Pfam" id="PF24544"/>
    </source>
</evidence>
<dbReference type="PANTHER" id="PTHR12975">
    <property type="entry name" value="TRANSPORT PROTEIN TRAPP"/>
    <property type="match status" value="1"/>
</dbReference>
<dbReference type="InterPro" id="IPR057651">
    <property type="entry name" value="Ig_TPPC8_C"/>
</dbReference>
<evidence type="ECO:0000256" key="1">
    <source>
        <dbReference type="SAM" id="MobiDB-lite"/>
    </source>
</evidence>
<dbReference type="EMBL" id="OZ019903">
    <property type="protein sequence ID" value="CAK9197439.1"/>
    <property type="molecule type" value="Genomic_DNA"/>
</dbReference>
<dbReference type="Pfam" id="PF24545">
    <property type="entry name" value="Ig_TPPC8_1st"/>
    <property type="match status" value="1"/>
</dbReference>
<dbReference type="Gene3D" id="1.25.40.10">
    <property type="entry name" value="Tetratricopeptide repeat domain"/>
    <property type="match status" value="1"/>
</dbReference>
<evidence type="ECO:0000313" key="6">
    <source>
        <dbReference type="Proteomes" id="UP001497512"/>
    </source>
</evidence>
<feature type="domain" description="TPPC8 second Ig-like" evidence="3">
    <location>
        <begin position="812"/>
        <end position="936"/>
    </location>
</feature>
<dbReference type="PANTHER" id="PTHR12975:SF6">
    <property type="entry name" value="TRAFFICKING PROTEIN PARTICLE COMPLEX SUBUNIT 8"/>
    <property type="match status" value="1"/>
</dbReference>
<reference evidence="5" key="1">
    <citation type="submission" date="2024-02" db="EMBL/GenBank/DDBJ databases">
        <authorList>
            <consortium name="ELIXIR-Norway"/>
            <consortium name="Elixir Norway"/>
        </authorList>
    </citation>
    <scope>NUCLEOTIDE SEQUENCE</scope>
</reference>
<feature type="region of interest" description="Disordered" evidence="1">
    <location>
        <begin position="1150"/>
        <end position="1187"/>
    </location>
</feature>
<dbReference type="Proteomes" id="UP001497512">
    <property type="component" value="Chromosome 11"/>
</dbReference>
<keyword evidence="6" id="KW-1185">Reference proteome</keyword>
<dbReference type="InterPro" id="IPR011990">
    <property type="entry name" value="TPR-like_helical_dom_sf"/>
</dbReference>
<evidence type="ECO:0000313" key="5">
    <source>
        <dbReference type="EMBL" id="CAK9197439.1"/>
    </source>
</evidence>
<dbReference type="InterPro" id="IPR058541">
    <property type="entry name" value="Ig_TPPC8_1st"/>
</dbReference>
<dbReference type="Pfam" id="PF12739">
    <property type="entry name" value="TRAPPC-Trs85"/>
    <property type="match status" value="1"/>
</dbReference>
<dbReference type="Pfam" id="PF24544">
    <property type="entry name" value="Ig_TPPC8_2nd"/>
    <property type="match status" value="1"/>
</dbReference>
<gene>
    <name evidence="5" type="ORF">CSSPTR1EN2_LOCUS3975</name>
</gene>
<dbReference type="InterPro" id="IPR058538">
    <property type="entry name" value="Ig_TPPC8_2nd"/>
</dbReference>
<protein>
    <recommendedName>
        <fullName evidence="7">Trafficking protein particle complex subunit 8</fullName>
    </recommendedName>
</protein>
<proteinExistence type="predicted"/>
<feature type="domain" description="TPPC8 first Ig-like" evidence="4">
    <location>
        <begin position="610"/>
        <end position="807"/>
    </location>
</feature>
<evidence type="ECO:0008006" key="7">
    <source>
        <dbReference type="Google" id="ProtNLM"/>
    </source>
</evidence>
<dbReference type="InterPro" id="IPR024420">
    <property type="entry name" value="TRAPP_III_complex_Trs85"/>
</dbReference>
<organism evidence="5 6">
    <name type="scientific">Sphagnum troendelagicum</name>
    <dbReference type="NCBI Taxonomy" id="128251"/>
    <lineage>
        <taxon>Eukaryota</taxon>
        <taxon>Viridiplantae</taxon>
        <taxon>Streptophyta</taxon>
        <taxon>Embryophyta</taxon>
        <taxon>Bryophyta</taxon>
        <taxon>Sphagnophytina</taxon>
        <taxon>Sphagnopsida</taxon>
        <taxon>Sphagnales</taxon>
        <taxon>Sphagnaceae</taxon>
        <taxon>Sphagnum</taxon>
    </lineage>
</organism>
<feature type="compositionally biased region" description="Polar residues" evidence="1">
    <location>
        <begin position="1150"/>
        <end position="1172"/>
    </location>
</feature>
<name>A0ABP0TIJ1_9BRYO</name>
<feature type="domain" description="TPPC8 C-terminal Ig-like" evidence="2">
    <location>
        <begin position="1106"/>
        <end position="1242"/>
    </location>
</feature>
<sequence length="1315" mass="145137">MEAAGAALAHLMRDRFSPVVMVLSTPRAEESCRKNHLGFVDLLRPFSVLDQINVPVRTASEQPYRLQDFQLRIFNASEIRQPSPEIAEEHLVEIVTNSSDDAVGALQGDPANIEVVKQMAESETQVSWFQRYSKSFMSTLAFSEHEALDHPVACLLVVSSKDESPLSQFVDLFNGNQLPGLLNEGAMDPKILKHYVLLHDVQDGALDGCNEILFEMRGAFGVNNCGVLPINSGAPDVAFQLDFWTRRSSLPIIPSSHSTSELVCIVSSDVQITDFLLDVTLKQVIPHMEQKIRMLNQQVSATRKGLKNQLKNLWWRKGKDDTPDVQTGPVYTFSSMESQIRVLADYAFMLRDYDLALSNYRLLSSDYKTDKAWKHYAGVQEMIGLCLFMLDQSRREAEMCLDTAYHYYQKCGGLTAKYATRTALWLSEMHKARGQFREAAGVLFRASVEELDLRAGVLLEQAAYCYLRASPPMLRKFGFHLVLAGNRYIVCAQHKHAMRVYRSALSIFEDQGWKYISDHVHFHLGRLSHFLGSFDLAILHFMKLISCSHQSPTNQSNFLREFLYVVQNTVGKDKLLELDLPAVKVENVCVHFEDHRTYASSAAAAAPEEIWGPVEEGLLPAVTVTLHTWMDAPSKSLPQVKDFNICVAGEDIGVDVEFSNPLQIPIDISSICLSCEFIHTAAGKAGKHCYMEAASEEIDSQISKEETADIDASPLFLPQEAFSLKPEEKIVVRLMVKPLKEGVLKVVGVNWILSGVAAGHRDFAVLGPRIKRSKSGARDEPLPHQRLKFHVLRHMPRLDVSVHELPARVNSGELHRVVLELYNPSKVPVKKLKLKSSHSNSLLVGDPADLDMEFPSCLEVQAQEGQQEVHNAESFEQDSSPSGLVFSFPEGTVLEGGSTVLWPLWFHASHAGVLSINTVIYYESDGATVGLMYRTVRMTHTIQVLPALCISVQISPSPMHLQQFFLRLDVENQHLTESFWLRQVSCAGDHWCLAPLLPPMVEQEGMGGTDAAEVRAAFLSASVCPSQLLPPSQTLSLFFKLLAQMDADKHITAATNPMSDSGSVDVVLISEQQEGMGTVQDSLRVGAHHVCHCSVQGAQPFVWVMEAPKCVVHDFWTQPFCEVSVTLTIRNCSIFAASVRVETLDLPSAASSQTTQGGWTSLGVSTPPSGESSKAEPPRKSTSGVPNTEVMVNRASCGPFLWCNLQASTIHTLPAGASAKVPLRIAFFAPGSYDLSRYRISWTLLEFEPSSVNALPITPQSWSKTTTATYSGGIPSADVTKLSSASSLSTAATSKEALGMGLGHSLLLTVVQSIT</sequence>
<accession>A0ABP0TIJ1</accession>